<dbReference type="PANTHER" id="PTHR43775:SF20">
    <property type="entry name" value="HYBRID PKS-NRPS SYNTHETASE APDA"/>
    <property type="match status" value="1"/>
</dbReference>
<organism evidence="14 15">
    <name type="scientific">Xylaria flabelliformis</name>
    <dbReference type="NCBI Taxonomy" id="2512241"/>
    <lineage>
        <taxon>Eukaryota</taxon>
        <taxon>Fungi</taxon>
        <taxon>Dikarya</taxon>
        <taxon>Ascomycota</taxon>
        <taxon>Pezizomycotina</taxon>
        <taxon>Sordariomycetes</taxon>
        <taxon>Xylariomycetidae</taxon>
        <taxon>Xylariales</taxon>
        <taxon>Xylariaceae</taxon>
        <taxon>Xylaria</taxon>
    </lineage>
</organism>
<dbReference type="GO" id="GO:0008168">
    <property type="term" value="F:methyltransferase activity"/>
    <property type="evidence" value="ECO:0007669"/>
    <property type="project" value="UniProtKB-KW"/>
</dbReference>
<dbReference type="CDD" id="cd19532">
    <property type="entry name" value="C_PKS-NRPS"/>
    <property type="match status" value="1"/>
</dbReference>
<dbReference type="SUPFAM" id="SSF51735">
    <property type="entry name" value="NAD(P)-binding Rossmann-fold domains"/>
    <property type="match status" value="2"/>
</dbReference>
<dbReference type="Gene3D" id="3.40.50.150">
    <property type="entry name" value="Vaccinia Virus protein VP39"/>
    <property type="match status" value="1"/>
</dbReference>
<dbReference type="Pfam" id="PF23114">
    <property type="entry name" value="NAD-bd_HRPKS_sdrA"/>
    <property type="match status" value="1"/>
</dbReference>
<dbReference type="GO" id="GO:0016874">
    <property type="term" value="F:ligase activity"/>
    <property type="evidence" value="ECO:0007669"/>
    <property type="project" value="UniProtKB-KW"/>
</dbReference>
<dbReference type="Pfam" id="PF07993">
    <property type="entry name" value="NAD_binding_4"/>
    <property type="match status" value="1"/>
</dbReference>
<gene>
    <name evidence="14" type="ORF">FHL15_005505</name>
</gene>
<dbReference type="Gene3D" id="3.40.50.12780">
    <property type="entry name" value="N-terminal domain of ligase-like"/>
    <property type="match status" value="1"/>
</dbReference>
<evidence type="ECO:0000313" key="14">
    <source>
        <dbReference type="EMBL" id="TRX93533.1"/>
    </source>
</evidence>
<dbReference type="InterPro" id="IPR013120">
    <property type="entry name" value="FAR_NAD-bd"/>
</dbReference>
<dbReference type="InterPro" id="IPR036291">
    <property type="entry name" value="NAD(P)-bd_dom_sf"/>
</dbReference>
<dbReference type="Pfam" id="PF02801">
    <property type="entry name" value="Ketoacyl-synt_C"/>
    <property type="match status" value="1"/>
</dbReference>
<dbReference type="GO" id="GO:0006633">
    <property type="term" value="P:fatty acid biosynthetic process"/>
    <property type="evidence" value="ECO:0007669"/>
    <property type="project" value="InterPro"/>
</dbReference>
<evidence type="ECO:0000256" key="2">
    <source>
        <dbReference type="ARBA" id="ARBA00022553"/>
    </source>
</evidence>
<dbReference type="InterPro" id="IPR050091">
    <property type="entry name" value="PKS_NRPS_Biosynth_Enz"/>
</dbReference>
<dbReference type="PROSITE" id="PS00455">
    <property type="entry name" value="AMP_BINDING"/>
    <property type="match status" value="1"/>
</dbReference>
<dbReference type="GO" id="GO:0005886">
    <property type="term" value="C:plasma membrane"/>
    <property type="evidence" value="ECO:0007669"/>
    <property type="project" value="TreeGrafter"/>
</dbReference>
<dbReference type="InterPro" id="IPR006162">
    <property type="entry name" value="Ppantetheine_attach_site"/>
</dbReference>
<dbReference type="SUPFAM" id="SSF55048">
    <property type="entry name" value="Probable ACP-binding domain of malonyl-CoA ACP transacylase"/>
    <property type="match status" value="1"/>
</dbReference>
<evidence type="ECO:0000313" key="15">
    <source>
        <dbReference type="Proteomes" id="UP000319160"/>
    </source>
</evidence>
<feature type="domain" description="Carrier" evidence="11">
    <location>
        <begin position="3533"/>
        <end position="3609"/>
    </location>
</feature>
<keyword evidence="8" id="KW-0511">Multifunctional enzyme</keyword>
<dbReference type="CDD" id="cd05930">
    <property type="entry name" value="A_NRPS"/>
    <property type="match status" value="1"/>
</dbReference>
<dbReference type="InterPro" id="IPR016036">
    <property type="entry name" value="Malonyl_transacylase_ACP-bd"/>
</dbReference>
<dbReference type="GO" id="GO:0032259">
    <property type="term" value="P:methylation"/>
    <property type="evidence" value="ECO:0007669"/>
    <property type="project" value="UniProtKB-KW"/>
</dbReference>
<dbReference type="Pfam" id="PF21089">
    <property type="entry name" value="PKS_DH_N"/>
    <property type="match status" value="1"/>
</dbReference>
<dbReference type="Gene3D" id="3.40.50.720">
    <property type="entry name" value="NAD(P)-binding Rossmann-like Domain"/>
    <property type="match status" value="2"/>
</dbReference>
<keyword evidence="6" id="KW-0677">Repeat</keyword>
<dbReference type="InterPro" id="IPR042099">
    <property type="entry name" value="ANL_N_sf"/>
</dbReference>
<dbReference type="InterPro" id="IPR001242">
    <property type="entry name" value="Condensation_dom"/>
</dbReference>
<dbReference type="InterPro" id="IPR049552">
    <property type="entry name" value="PKS_DH_N"/>
</dbReference>
<feature type="region of interest" description="N-terminal hotdog fold" evidence="9">
    <location>
        <begin position="969"/>
        <end position="1105"/>
    </location>
</feature>
<dbReference type="InterPro" id="IPR016035">
    <property type="entry name" value="Acyl_Trfase/lysoPLipase"/>
</dbReference>
<dbReference type="InterPro" id="IPR042104">
    <property type="entry name" value="PKS_dehydratase_sf"/>
</dbReference>
<dbReference type="Pfam" id="PF00501">
    <property type="entry name" value="AMP-binding"/>
    <property type="match status" value="1"/>
</dbReference>
<dbReference type="Gene3D" id="3.40.47.10">
    <property type="match status" value="1"/>
</dbReference>
<dbReference type="SUPFAM" id="SSF47336">
    <property type="entry name" value="ACP-like"/>
    <property type="match status" value="2"/>
</dbReference>
<dbReference type="PROSITE" id="PS52019">
    <property type="entry name" value="PKS_MFAS_DH"/>
    <property type="match status" value="1"/>
</dbReference>
<evidence type="ECO:0000256" key="10">
    <source>
        <dbReference type="SAM" id="MobiDB-lite"/>
    </source>
</evidence>
<name>A0A553I004_9PEZI</name>
<dbReference type="GO" id="GO:0004312">
    <property type="term" value="F:fatty acid synthase activity"/>
    <property type="evidence" value="ECO:0007669"/>
    <property type="project" value="TreeGrafter"/>
</dbReference>
<dbReference type="InterPro" id="IPR029063">
    <property type="entry name" value="SAM-dependent_MTases_sf"/>
</dbReference>
<evidence type="ECO:0000259" key="11">
    <source>
        <dbReference type="PROSITE" id="PS50075"/>
    </source>
</evidence>
<dbReference type="PROSITE" id="PS52004">
    <property type="entry name" value="KS3_2"/>
    <property type="match status" value="1"/>
</dbReference>
<evidence type="ECO:0000256" key="7">
    <source>
        <dbReference type="ARBA" id="ARBA00023002"/>
    </source>
</evidence>
<dbReference type="FunFam" id="3.40.47.10:FF:000019">
    <property type="entry name" value="Polyketide synthase type I"/>
    <property type="match status" value="1"/>
</dbReference>
<dbReference type="GO" id="GO:0031177">
    <property type="term" value="F:phosphopantetheine binding"/>
    <property type="evidence" value="ECO:0007669"/>
    <property type="project" value="InterPro"/>
</dbReference>
<keyword evidence="5" id="KW-0808">Transferase</keyword>
<feature type="region of interest" description="Disordered" evidence="10">
    <location>
        <begin position="2495"/>
        <end position="2532"/>
    </location>
</feature>
<dbReference type="Gene3D" id="3.30.559.30">
    <property type="entry name" value="Nonribosomal peptide synthetase, condensation domain"/>
    <property type="match status" value="1"/>
</dbReference>
<evidence type="ECO:0000256" key="5">
    <source>
        <dbReference type="ARBA" id="ARBA00022679"/>
    </source>
</evidence>
<reference evidence="15" key="1">
    <citation type="submission" date="2019-06" db="EMBL/GenBank/DDBJ databases">
        <title>Draft genome sequence of the griseofulvin-producing fungus Xylaria cubensis strain G536.</title>
        <authorList>
            <person name="Mead M.E."/>
            <person name="Raja H.A."/>
            <person name="Steenwyk J.L."/>
            <person name="Knowles S.L."/>
            <person name="Oberlies N.H."/>
            <person name="Rokas A."/>
        </authorList>
    </citation>
    <scope>NUCLEOTIDE SEQUENCE [LARGE SCALE GENOMIC DNA]</scope>
    <source>
        <strain evidence="15">G536</strain>
    </source>
</reference>
<dbReference type="InterPro" id="IPR013968">
    <property type="entry name" value="PKS_KR"/>
</dbReference>
<dbReference type="InterPro" id="IPR014043">
    <property type="entry name" value="Acyl_transferase_dom"/>
</dbReference>
<comment type="caution">
    <text evidence="14">The sequence shown here is derived from an EMBL/GenBank/DDBJ whole genome shotgun (WGS) entry which is preliminary data.</text>
</comment>
<dbReference type="InterPro" id="IPR049900">
    <property type="entry name" value="PKS_mFAS_DH"/>
</dbReference>
<dbReference type="CDD" id="cd00833">
    <property type="entry name" value="PKS"/>
    <property type="match status" value="1"/>
</dbReference>
<feature type="active site" description="Proton donor; for dehydratase activity" evidence="9">
    <location>
        <position position="1179"/>
    </location>
</feature>
<keyword evidence="1" id="KW-0596">Phosphopantetheine</keyword>
<dbReference type="SMART" id="SM00827">
    <property type="entry name" value="PKS_AT"/>
    <property type="match status" value="1"/>
</dbReference>
<dbReference type="GO" id="GO:0016491">
    <property type="term" value="F:oxidoreductase activity"/>
    <property type="evidence" value="ECO:0007669"/>
    <property type="project" value="UniProtKB-KW"/>
</dbReference>
<dbReference type="InterPro" id="IPR014030">
    <property type="entry name" value="Ketoacyl_synth_N"/>
</dbReference>
<sequence length="3977" mass="437191">MAYTHPPKEPIAIIGIGCRFPGEATSPSKLWELLKQPRDLSKKVPEDRFSPDGFYHSNGEHHGASNVMKSYFIEQNPGHFDATFFNIAPKEAETIDPQQRFLLETVYEAMESAGLKLQDLRGSQTSAYVGQMTADFTDTQARDTETFSQYMATGTARALTSNRLSYFYDWHGPSMTIDTACSSSLTAVHLAIQSLRSGESPIACAAGVNILLGPDLFLAASSLHMISPSGKSQMWDVKADGYARGEGIAAIFLKTLSHALRDGDRIDGLIRETGVNSDGRTKGITLPSPEAQAALIHSTYKNAGLDITKEVDRPQYFEAHGTGTQAGDPREASAISMAFFPDNQVYSADTKLLVGSVKTVIGHTEGCAGIAGILKAILAMKNKTIPPNQHLTDLNPSVAVSYSHLQIPTKPLAWPAVAEGHPLRASINSFGFGGTNSHAIVETYVPEVHDNGPWGINALSIQRASSRLASADKPDFAMVPLVFSANNEGSLLSMVKQFYHYLQTNKEPLSRVAQSLYAHRTPLPRKTYFSGPSRSDLIQSIGKLLDEVKEGKKKEIGTMSAISPDRSRKLRILGVFTGQGAQWPMMGKELIKSSPVFRDIMEILQKSLDQLPDPPEWSIIEELKAPPGRSRLTQAALSQPLCTAVQVGLVELLKRAGILFDTVVGHSSGEISAAYAIGLISASDAVRIAYYRGVHSKLAGGKDGQKGAMIAVGFGFKEAVEFCSAVPFQGRLKVAASNSGNSVTLSGDDDVVEEAKKTFDERGLFNRKLFVDTAYHSHHMERCAEAYTESLRACDIQIHDARPNTTWLSSVYKGKYGESKELSSRLRDTYWTDNMVQTVLFSQALETSIKENGGCFDLVIEVGPHPALRGPALQVFKDHSNDKPIYTGLLERQKNDVYAFNNALGTIWTHLGADALNLRNYTSAFTDDGYPIDSCPLDSLPTYPWDHSSVYFRESRLNKQLRSQRTPPNELLGRRTPDDTDYEPRWRNILKLREMEWLKDHRIQGEIVVPGSTYCVMALEAAKALAHDKNVVKIEIVDFNILRPITMNESTEGVETLFSLRSDLNNLKPAAELIQGDFTLSAAVLGDGSMRKVSSGSIRIYLGDQGSQYFPRRATSPQVDLRPMSSDRFYAALAEIGLGYTGPFRSLTHVRRRMDTASACVSVNKEISSLMSVHPTWLDVCIQTMFAAFAAPYDGSLQVAFVPTSIGRIVFSQEAAFEVADVSPSVCVETHITNFSRATASTMTSLTGDLQVFNVKDSQIVISVEDMTMTSFLPLGEDQDRKMYLQTVWEKDILDGAKFTDAAEWDFLPDINATDAMKKMIGYYLNKFRVEIPPETLALQSPLLAKMVEESVGAAALPNRNDLHDIVNHYGGLIDMQLVRAAGDKVLTEATRLPSAIPYEGPSIGELHVQWKATGLGIQWSQSKLVRAAKQIVHKHPRLDILQMGSSSNRFVQDMVQELGTAFASYTIQTTSETDIETMKASLGRKDPRIQFELAQQEAIADSDEKKLFGIVVIPPQFVPTQSALQRAKLTLRNGGFLLFTTLTVYFSPALFIGAILSDKDLIEDEIPQSHVELDVFLKQIGFSGVDSIAHSNDAYNYSVIVSQATNEQIEYLRNPLIAPRRVFKPFDANTLILGGTTLMTAKFIQSLRFQMEQYLEKKILVASSFQSLDQINLSSVQYVISVMDLDKSLLETLDGGSFNKLKSLLEQAEITLWVTSGAAGEKPYQSAMVGLGRSFLAENPGKILQFLDLDTTRNTESMVMISFLRLLLAKGKDSGTNNLWTVEPELAAQDGNLFIPRLIHDNDRNDRFNSRQRFVQRKVSTTTRQISIKAGREGFIAEDIAEVPRKAYKAQYTSVYPIVKHSDGTPLHLSIGRIEDEYHLLLSPSNASYMSPEDSIIVQTDLLKNTNFVNASRFLVKMAAELQTAAIEAHSTPGQTTLLLNPSELLLRYVRNRIEKIGGRTVALSTRPQPAGQHIKDCIFIPPVLSKRELRSLIPQDVAVIVDCGPDTKSNDLDIVRRALPPGYAIRFCHELRLGSPSIRNLFQQPSATTKLHAEDGDYPSIQIVTVSDLLEKGAGEDGDFVVADWIGEQTLTTAQKPLNGSKLLSGNKTYLLAGLTGQTGQSICRWMVQNGAKFIVMTSRNPQSDDLWKEDLEKKGVIIKAEVADITNKQDISRLCDNVARSLPPIAGVINGAMVLSDGLFADMSFESLQTVMKPKVLGSLHLDEIFGAQPLDFFIMFSSLSAVVGMPSQANYAAANNFMVGLAAKRRARGLVASVIDIGMIIGLGVVERNTTGVMEKSLQKQNYMAVSERDLYELIKEAIVAGKDTGSPRITTGLFEVDTAAETRPVWATNPRFSHLVKSASPSDSMTSSSKGGEVGLRDKLNAANNADEAIGYLEEAFARYLSSLLKLPLDGISYQTPVIDLGIDSLVAVEIRSWAATEIGQDVPVLKILGGATVRQLCSEVASKLSFTANAPKIVSPIAAPIGQLAKKRLQSTEKSEASSSDESKGTDEDSDLTPATSQSGSDMHEIKEKEEPVLVEAMTFGQERIYIASQYLEDKSSFNCTTTYKFNGPLDVDKLRLALALVGRQHESFRTQFFTNNEKGDAIQGILERSMVHLRYFERANQSTDVETEIEWTRTYPFDLEVGDTFVATLLSHSPMSHTIVFGYHHIIIDGVSWQIFLRDLAKYYNDPGLFAAICLQPVAFAQRQRSSLSSGAYDDRLQHWKEEFSVLPEPLPLFPFAKSNTRKPLTDFTTRDLVTYVDAQTVSQVRTAAKTSRTTSFHFWLSVCRVMLTRMLDVQNLCIGIVDANRSDTAFESTIGFLLEMLPILFDGHLDREFKEVLQETRSKTYAALAQTGAPVEELLKAVHASASTTHTPLFQVAFNYRMGATRTPKFNDVDMHFHDYIDARTSYDLSITVDEMEDGTAMLTFAMRDDLYDDEGMRLLADSYTHLIKDYAANVSRMVHDVSLFSLSQTQRMVDLGRGKDLTPWPSTEDTISKRINMWAQKQPEAIAVKDMENSSLTYQQMFERADDISLALQAKGTSRGTFVAVLLEPSVDTICTILAILRLGAVYIPLDVRSPDQRLSDILEECGATFIVFHPATAPRVSYLSKAIPGNATLDLSRVLPQKQKFVGDVSRLNETSVILYTSGSTGRPKGVELTNRGLRSPMIGFTERLNLGQEVMLQQSGQGFDAALFQIFLCLTNGGTLIMGDNRGDLADLAALMQREAVTMAVFMVSEMHAMFRYGSEILKNCAAWRICMCGGEAVTGNLLDKFRSLGHADLRFVNGYGPTEASISSSCVEVPYFSTANKESDIRVPVGPAMVNYGTYIVDHNRSPVPVGWPGELAICGPGVAKGYLNQPDLTAAKFIPDRISTSATNRTDSSWSSLYLTGDKAQMLSDGSVVILGRMDGDSMVKLRGMRIQLDDISNAIMNAGKGTVTEAAALVQGADENQILVAYVVLEKTSQSGNDQVYLRELIQGLPLPAYMRPAVAIALREMPTTDRGKLDTKALLQKPLPTIPHDEEEADEDLTQHEVRLKRVWRTVLGEISASIPIRRDSDFFSVGGNSLLLLRLRAEIRNEFDITIPVPELFQSSILGALTARLAGDTRINAIDWDTETKADNVANFPHRAGIPRTSKKSRISVLLTGATGFLGTEVLRQLVNRPEVAAVHCVAVRADKHGHQRQLLVDSPKIIVHTGDLAEPMLGLAGGDEEAAAKILDSVDVIIHNGATVSHMKNYTSLRAPNLGSTKALAMMAARHNIPLHYVSTAGVAALSGLEEQPPTSLRLHPPPTDGSYGYVATKWASEVYLENMSRTSAQGLHARIHRPSSITGDGVKDDDIVHSTVRHSRKLRAVPDFTGSSGSFDFIKVQTVAQRIVEDAIADVVGVNQGESTNVVRQGQGEEEGDLVIRHHSGESIVPIHKLKEYLGHTPAAPFRTLPMAEWVEAAKQNGMSELVGAYLLNTNGVIRMPLLAQGD</sequence>
<keyword evidence="4" id="KW-0489">Methyltransferase</keyword>
<dbReference type="PROSITE" id="PS50075">
    <property type="entry name" value="CARRIER"/>
    <property type="match status" value="2"/>
</dbReference>
<accession>A0A553I004</accession>
<dbReference type="InterPro" id="IPR020806">
    <property type="entry name" value="PKS_PP-bd"/>
</dbReference>
<dbReference type="EMBL" id="VFLP01000028">
    <property type="protein sequence ID" value="TRX93533.1"/>
    <property type="molecule type" value="Genomic_DNA"/>
</dbReference>
<dbReference type="SUPFAM" id="SSF52151">
    <property type="entry name" value="FabD/lysophospholipase-like"/>
    <property type="match status" value="1"/>
</dbReference>
<evidence type="ECO:0000256" key="8">
    <source>
        <dbReference type="ARBA" id="ARBA00023268"/>
    </source>
</evidence>
<dbReference type="Gene3D" id="1.10.1200.10">
    <property type="entry name" value="ACP-like"/>
    <property type="match status" value="2"/>
</dbReference>
<feature type="active site" description="Proton acceptor; for dehydratase activity" evidence="9">
    <location>
        <position position="1001"/>
    </location>
</feature>
<dbReference type="Pfam" id="PF00668">
    <property type="entry name" value="Condensation"/>
    <property type="match status" value="1"/>
</dbReference>
<dbReference type="InterPro" id="IPR049551">
    <property type="entry name" value="PKS_DH_C"/>
</dbReference>
<proteinExistence type="predicted"/>
<dbReference type="Gene3D" id="3.30.559.10">
    <property type="entry name" value="Chloramphenicol acetyltransferase-like domain"/>
    <property type="match status" value="1"/>
</dbReference>
<dbReference type="GO" id="GO:0004315">
    <property type="term" value="F:3-oxoacyl-[acyl-carrier-protein] synthase activity"/>
    <property type="evidence" value="ECO:0007669"/>
    <property type="project" value="InterPro"/>
</dbReference>
<evidence type="ECO:0000256" key="1">
    <source>
        <dbReference type="ARBA" id="ARBA00022450"/>
    </source>
</evidence>
<dbReference type="GO" id="GO:0005737">
    <property type="term" value="C:cytoplasm"/>
    <property type="evidence" value="ECO:0007669"/>
    <property type="project" value="TreeGrafter"/>
</dbReference>
<dbReference type="Gene3D" id="3.40.50.11460">
    <property type="match status" value="1"/>
</dbReference>
<dbReference type="Pfam" id="PF14765">
    <property type="entry name" value="PS-DH"/>
    <property type="match status" value="1"/>
</dbReference>
<dbReference type="SMART" id="SM00825">
    <property type="entry name" value="PKS_KS"/>
    <property type="match status" value="1"/>
</dbReference>
<dbReference type="InterPro" id="IPR020845">
    <property type="entry name" value="AMP-binding_CS"/>
</dbReference>
<evidence type="ECO:0000256" key="9">
    <source>
        <dbReference type="PROSITE-ProRule" id="PRU01363"/>
    </source>
</evidence>
<dbReference type="InterPro" id="IPR056501">
    <property type="entry name" value="NAD-bd_HRPKS_sdrA"/>
</dbReference>
<dbReference type="InterPro" id="IPR009081">
    <property type="entry name" value="PP-bd_ACP"/>
</dbReference>
<dbReference type="Gene3D" id="3.10.129.110">
    <property type="entry name" value="Polyketide synthase dehydratase"/>
    <property type="match status" value="1"/>
</dbReference>
<dbReference type="Proteomes" id="UP000319160">
    <property type="component" value="Unassembled WGS sequence"/>
</dbReference>
<dbReference type="SMART" id="SM00822">
    <property type="entry name" value="PKS_KR"/>
    <property type="match status" value="1"/>
</dbReference>
<dbReference type="Gene3D" id="3.40.366.10">
    <property type="entry name" value="Malonyl-Coenzyme A Acyl Carrier Protein, domain 2"/>
    <property type="match status" value="1"/>
</dbReference>
<evidence type="ECO:0000256" key="4">
    <source>
        <dbReference type="ARBA" id="ARBA00022603"/>
    </source>
</evidence>
<dbReference type="STRING" id="2512241.A0A553I004"/>
<dbReference type="InterPro" id="IPR023213">
    <property type="entry name" value="CAT-like_dom_sf"/>
</dbReference>
<evidence type="ECO:0000259" key="13">
    <source>
        <dbReference type="PROSITE" id="PS52019"/>
    </source>
</evidence>
<evidence type="ECO:0000259" key="12">
    <source>
        <dbReference type="PROSITE" id="PS52004"/>
    </source>
</evidence>
<evidence type="ECO:0008006" key="16">
    <source>
        <dbReference type="Google" id="ProtNLM"/>
    </source>
</evidence>
<keyword evidence="3" id="KW-0436">Ligase</keyword>
<keyword evidence="2" id="KW-0597">Phosphoprotein</keyword>
<dbReference type="SUPFAM" id="SSF53901">
    <property type="entry name" value="Thiolase-like"/>
    <property type="match status" value="1"/>
</dbReference>
<feature type="domain" description="Ketosynthase family 3 (KS3)" evidence="12">
    <location>
        <begin position="8"/>
        <end position="443"/>
    </location>
</feature>
<keyword evidence="15" id="KW-1185">Reference proteome</keyword>
<dbReference type="InterPro" id="IPR045851">
    <property type="entry name" value="AMP-bd_C_sf"/>
</dbReference>
<dbReference type="PROSITE" id="PS00012">
    <property type="entry name" value="PHOSPHOPANTETHEINE"/>
    <property type="match status" value="2"/>
</dbReference>
<keyword evidence="7" id="KW-0560">Oxidoreductase</keyword>
<dbReference type="InterPro" id="IPR014031">
    <property type="entry name" value="Ketoacyl_synth_C"/>
</dbReference>
<dbReference type="OrthoDB" id="416786at2759"/>
<dbReference type="SUPFAM" id="SSF56801">
    <property type="entry name" value="Acetyl-CoA synthetase-like"/>
    <property type="match status" value="1"/>
</dbReference>
<dbReference type="InterPro" id="IPR020807">
    <property type="entry name" value="PKS_DH"/>
</dbReference>
<dbReference type="PROSITE" id="PS00606">
    <property type="entry name" value="KS3_1"/>
    <property type="match status" value="1"/>
</dbReference>
<evidence type="ECO:0000256" key="6">
    <source>
        <dbReference type="ARBA" id="ARBA00022737"/>
    </source>
</evidence>
<dbReference type="InterPro" id="IPR001227">
    <property type="entry name" value="Ac_transferase_dom_sf"/>
</dbReference>
<dbReference type="SMART" id="SM00826">
    <property type="entry name" value="PKS_DH"/>
    <property type="match status" value="1"/>
</dbReference>
<dbReference type="Pfam" id="PF08659">
    <property type="entry name" value="KR"/>
    <property type="match status" value="1"/>
</dbReference>
<dbReference type="InterPro" id="IPR036736">
    <property type="entry name" value="ACP-like_sf"/>
</dbReference>
<feature type="region of interest" description="C-terminal hotdog fold" evidence="9">
    <location>
        <begin position="1120"/>
        <end position="1278"/>
    </location>
</feature>
<dbReference type="InterPro" id="IPR016039">
    <property type="entry name" value="Thiolase-like"/>
</dbReference>
<dbReference type="PANTHER" id="PTHR43775">
    <property type="entry name" value="FATTY ACID SYNTHASE"/>
    <property type="match status" value="1"/>
</dbReference>
<evidence type="ECO:0000256" key="3">
    <source>
        <dbReference type="ARBA" id="ARBA00022598"/>
    </source>
</evidence>
<dbReference type="Pfam" id="PF00698">
    <property type="entry name" value="Acyl_transf_1"/>
    <property type="match status" value="1"/>
</dbReference>
<dbReference type="Pfam" id="PF00109">
    <property type="entry name" value="ketoacyl-synt"/>
    <property type="match status" value="1"/>
</dbReference>
<dbReference type="Pfam" id="PF00550">
    <property type="entry name" value="PP-binding"/>
    <property type="match status" value="2"/>
</dbReference>
<dbReference type="InterPro" id="IPR057326">
    <property type="entry name" value="KR_dom"/>
</dbReference>
<protein>
    <recommendedName>
        <fullName evidence="16">Carrier domain-containing protein</fullName>
    </recommendedName>
</protein>
<dbReference type="SMART" id="SM00823">
    <property type="entry name" value="PKS_PP"/>
    <property type="match status" value="2"/>
</dbReference>
<feature type="domain" description="Carrier" evidence="11">
    <location>
        <begin position="2393"/>
        <end position="2470"/>
    </location>
</feature>
<dbReference type="SUPFAM" id="SSF52777">
    <property type="entry name" value="CoA-dependent acyltransferases"/>
    <property type="match status" value="2"/>
</dbReference>
<dbReference type="InterPro" id="IPR020841">
    <property type="entry name" value="PKS_Beta-ketoAc_synthase_dom"/>
</dbReference>
<dbReference type="Gene3D" id="3.30.300.30">
    <property type="match status" value="1"/>
</dbReference>
<feature type="domain" description="PKS/mFAS DH" evidence="13">
    <location>
        <begin position="969"/>
        <end position="1278"/>
    </location>
</feature>
<dbReference type="InterPro" id="IPR018201">
    <property type="entry name" value="Ketoacyl_synth_AS"/>
</dbReference>
<dbReference type="InterPro" id="IPR000873">
    <property type="entry name" value="AMP-dep_synth/lig_dom"/>
</dbReference>
<feature type="compositionally biased region" description="Basic and acidic residues" evidence="10">
    <location>
        <begin position="2496"/>
        <end position="2513"/>
    </location>
</feature>
<dbReference type="GO" id="GO:0030639">
    <property type="term" value="P:polyketide biosynthetic process"/>
    <property type="evidence" value="ECO:0007669"/>
    <property type="project" value="UniProtKB-ARBA"/>
</dbReference>